<organism evidence="2 3">
    <name type="scientific">Myroides odoratimimus CIP 101113</name>
    <dbReference type="NCBI Taxonomy" id="883154"/>
    <lineage>
        <taxon>Bacteria</taxon>
        <taxon>Pseudomonadati</taxon>
        <taxon>Bacteroidota</taxon>
        <taxon>Flavobacteriia</taxon>
        <taxon>Flavobacteriales</taxon>
        <taxon>Flavobacteriaceae</taxon>
        <taxon>Myroides</taxon>
    </lineage>
</organism>
<dbReference type="InterPro" id="IPR019626">
    <property type="entry name" value="Stress-induced_KGG_rpt"/>
</dbReference>
<evidence type="ECO:0000313" key="3">
    <source>
        <dbReference type="Proteomes" id="UP000004834"/>
    </source>
</evidence>
<evidence type="ECO:0000313" key="2">
    <source>
        <dbReference type="EMBL" id="EHO12727.1"/>
    </source>
</evidence>
<feature type="compositionally biased region" description="Low complexity" evidence="1">
    <location>
        <begin position="108"/>
        <end position="146"/>
    </location>
</feature>
<feature type="region of interest" description="Disordered" evidence="1">
    <location>
        <begin position="72"/>
        <end position="213"/>
    </location>
</feature>
<reference evidence="2 3" key="1">
    <citation type="submission" date="2011-11" db="EMBL/GenBank/DDBJ databases">
        <title>The Genome Sequence of Myroides odoratimimus CIP 101113.</title>
        <authorList>
            <person name="Earl A."/>
            <person name="Ward D."/>
            <person name="Feldgarden M."/>
            <person name="Gevers D."/>
            <person name="Huys G."/>
            <person name="Young S.K."/>
            <person name="Zeng Q."/>
            <person name="Gargeya S."/>
            <person name="Fitzgerald M."/>
            <person name="Haas B."/>
            <person name="Abouelleil A."/>
            <person name="Alvarado L."/>
            <person name="Arachchi H.M."/>
            <person name="Berlin A."/>
            <person name="Brown A."/>
            <person name="Chapman S.B."/>
            <person name="Chen Z."/>
            <person name="Dunbar C."/>
            <person name="Freedman E."/>
            <person name="Gearin G."/>
            <person name="Goldberg J."/>
            <person name="Griggs A."/>
            <person name="Gujja S."/>
            <person name="Heiman D."/>
            <person name="Howarth C."/>
            <person name="Larson L."/>
            <person name="Lui A."/>
            <person name="MacDonald P.J.P."/>
            <person name="Montmayeur A."/>
            <person name="Murphy C."/>
            <person name="Neiman D."/>
            <person name="Pearson M."/>
            <person name="Priest M."/>
            <person name="Roberts A."/>
            <person name="Saif S."/>
            <person name="Shea T."/>
            <person name="Shenoy N."/>
            <person name="Sisk P."/>
            <person name="Stolte C."/>
            <person name="Sykes S."/>
            <person name="Wortman J."/>
            <person name="Nusbaum C."/>
            <person name="Birren B."/>
        </authorList>
    </citation>
    <scope>NUCLEOTIDE SEQUENCE [LARGE SCALE GENOMIC DNA]</scope>
    <source>
        <strain evidence="2 3">CIP 101113</strain>
    </source>
</reference>
<proteinExistence type="predicted"/>
<dbReference type="AlphaFoldDB" id="A0AAV3F3T8"/>
<sequence>MTASITVILTFKQKIMNHHNSRNRGSQSSRQSDFYQMAEEIYQLGYEHGYDDGADDQTYDDDIEQEEIEQFFDEDDFYDQDSSYDNNFNEDDHPRDSQGRFIPKGQGRRSNNSTYSNRSSNSQSYGNRSQNSRGQRQSSRRSNSNHNDQRSYYNSADNRTGSNSSRRTNNGSSRRGFAAMSKAKRTEIARMGGRASHGGGRSNSSSRGAYSSR</sequence>
<dbReference type="Proteomes" id="UP000004834">
    <property type="component" value="Unassembled WGS sequence"/>
</dbReference>
<feature type="compositionally biased region" description="Low complexity" evidence="1">
    <location>
        <begin position="202"/>
        <end position="213"/>
    </location>
</feature>
<dbReference type="Pfam" id="PF10685">
    <property type="entry name" value="KGG"/>
    <property type="match status" value="1"/>
</dbReference>
<comment type="caution">
    <text evidence="2">The sequence shown here is derived from an EMBL/GenBank/DDBJ whole genome shotgun (WGS) entry which is preliminary data.</text>
</comment>
<evidence type="ECO:0008006" key="4">
    <source>
        <dbReference type="Google" id="ProtNLM"/>
    </source>
</evidence>
<evidence type="ECO:0000256" key="1">
    <source>
        <dbReference type="SAM" id="MobiDB-lite"/>
    </source>
</evidence>
<name>A0AAV3F3T8_9FLAO</name>
<accession>A0AAV3F3T8</accession>
<dbReference type="EMBL" id="AGEE01000017">
    <property type="protein sequence ID" value="EHO12727.1"/>
    <property type="molecule type" value="Genomic_DNA"/>
</dbReference>
<feature type="compositionally biased region" description="Low complexity" evidence="1">
    <location>
        <begin position="158"/>
        <end position="176"/>
    </location>
</feature>
<dbReference type="RefSeq" id="WP_006263578.1">
    <property type="nucleotide sequence ID" value="NZ_JH590837.1"/>
</dbReference>
<protein>
    <recommendedName>
        <fullName evidence="4">Stress-induced protein</fullName>
    </recommendedName>
</protein>
<gene>
    <name evidence="2" type="ORF">HMPREF9715_01882</name>
</gene>